<dbReference type="InterPro" id="IPR036663">
    <property type="entry name" value="Fumarylacetoacetase_C_sf"/>
</dbReference>
<dbReference type="RefSeq" id="WP_167150896.1">
    <property type="nucleotide sequence ID" value="NZ_JAAMOX010000002.1"/>
</dbReference>
<comment type="similarity">
    <text evidence="1">Belongs to the FAH family.</text>
</comment>
<organism evidence="4 5">
    <name type="scientific">Lysinibacter cavernae</name>
    <dbReference type="NCBI Taxonomy" id="1640652"/>
    <lineage>
        <taxon>Bacteria</taxon>
        <taxon>Bacillati</taxon>
        <taxon>Actinomycetota</taxon>
        <taxon>Actinomycetes</taxon>
        <taxon>Micrococcales</taxon>
        <taxon>Microbacteriaceae</taxon>
        <taxon>Lysinibacter</taxon>
    </lineage>
</organism>
<dbReference type="Pfam" id="PF01557">
    <property type="entry name" value="FAA_hydrolase"/>
    <property type="match status" value="1"/>
</dbReference>
<evidence type="ECO:0000313" key="4">
    <source>
        <dbReference type="EMBL" id="NIH54521.1"/>
    </source>
</evidence>
<keyword evidence="2" id="KW-0479">Metal-binding</keyword>
<dbReference type="InterPro" id="IPR011234">
    <property type="entry name" value="Fumarylacetoacetase-like_C"/>
</dbReference>
<proteinExistence type="inferred from homology"/>
<dbReference type="GO" id="GO:0019752">
    <property type="term" value="P:carboxylic acid metabolic process"/>
    <property type="evidence" value="ECO:0007669"/>
    <property type="project" value="UniProtKB-ARBA"/>
</dbReference>
<feature type="domain" description="Fumarylacetoacetase-like C-terminal" evidence="3">
    <location>
        <begin position="83"/>
        <end position="287"/>
    </location>
</feature>
<reference evidence="4 5" key="1">
    <citation type="submission" date="2020-02" db="EMBL/GenBank/DDBJ databases">
        <title>Sequencing the genomes of 1000 actinobacteria strains.</title>
        <authorList>
            <person name="Klenk H.-P."/>
        </authorList>
    </citation>
    <scope>NUCLEOTIDE SEQUENCE [LARGE SCALE GENOMIC DNA]</scope>
    <source>
        <strain evidence="4 5">DSM 27960</strain>
    </source>
</reference>
<dbReference type="Proteomes" id="UP000541033">
    <property type="component" value="Unassembled WGS sequence"/>
</dbReference>
<name>A0A7X5R2S9_9MICO</name>
<dbReference type="AlphaFoldDB" id="A0A7X5R2S9"/>
<protein>
    <submittedName>
        <fullName evidence="4">2-keto-4-pentenoate hydratase/2-oxohepta-3-ene-1,7-dioic acid hydratase in catechol pathway</fullName>
    </submittedName>
</protein>
<dbReference type="PANTHER" id="PTHR42796">
    <property type="entry name" value="FUMARYLACETOACETATE HYDROLASE DOMAIN-CONTAINING PROTEIN 2A-RELATED"/>
    <property type="match status" value="1"/>
</dbReference>
<accession>A0A7X5R2S9</accession>
<dbReference type="GO" id="GO:0046872">
    <property type="term" value="F:metal ion binding"/>
    <property type="evidence" value="ECO:0007669"/>
    <property type="project" value="UniProtKB-KW"/>
</dbReference>
<dbReference type="GO" id="GO:0016853">
    <property type="term" value="F:isomerase activity"/>
    <property type="evidence" value="ECO:0007669"/>
    <property type="project" value="UniProtKB-ARBA"/>
</dbReference>
<dbReference type="SUPFAM" id="SSF56529">
    <property type="entry name" value="FAH"/>
    <property type="match status" value="1"/>
</dbReference>
<dbReference type="PANTHER" id="PTHR42796:SF4">
    <property type="entry name" value="FUMARYLACETOACETATE HYDROLASE DOMAIN-CONTAINING PROTEIN 2A"/>
    <property type="match status" value="1"/>
</dbReference>
<dbReference type="FunFam" id="3.90.850.10:FF:000002">
    <property type="entry name" value="2-hydroxyhepta-2,4-diene-1,7-dioate isomerase"/>
    <property type="match status" value="1"/>
</dbReference>
<evidence type="ECO:0000256" key="1">
    <source>
        <dbReference type="ARBA" id="ARBA00010211"/>
    </source>
</evidence>
<comment type="caution">
    <text evidence="4">The sequence shown here is derived from an EMBL/GenBank/DDBJ whole genome shotgun (WGS) entry which is preliminary data.</text>
</comment>
<dbReference type="EMBL" id="JAAMOX010000002">
    <property type="protein sequence ID" value="NIH54521.1"/>
    <property type="molecule type" value="Genomic_DNA"/>
</dbReference>
<sequence>MKFARIGTPGHELPVIVVEGAAGSDSEATHYDLTSITADINGDFLASDGPARAAEALAAGTLPVVENAASQRIGSPIARPSAVICIGMNYAAHAAESGSEPPAIPIIFLKTPNTVVGPNDTVTIPKTSVKTDWEVELGIVIGKRATYLDSPAESPDYIAGFVVANDVSERDFQMTVSGGQWSKGKAAAGFNPTGPWLVTPDEVDAQNLRLRSWVNGEPRQDSSTSDMIFDVNYIIYHLSQYLVMEPGDLILTGTPEGVALSGRFPYLAPGDVCEIEIEGLGRQRQQFVEYVKENNA</sequence>
<evidence type="ECO:0000259" key="3">
    <source>
        <dbReference type="Pfam" id="PF01557"/>
    </source>
</evidence>
<dbReference type="InterPro" id="IPR051121">
    <property type="entry name" value="FAH"/>
</dbReference>
<keyword evidence="5" id="KW-1185">Reference proteome</keyword>
<evidence type="ECO:0000313" key="5">
    <source>
        <dbReference type="Proteomes" id="UP000541033"/>
    </source>
</evidence>
<gene>
    <name evidence="4" type="ORF">FHX76_002417</name>
</gene>
<dbReference type="Gene3D" id="3.90.850.10">
    <property type="entry name" value="Fumarylacetoacetase-like, C-terminal domain"/>
    <property type="match status" value="1"/>
</dbReference>
<evidence type="ECO:0000256" key="2">
    <source>
        <dbReference type="ARBA" id="ARBA00022723"/>
    </source>
</evidence>